<comment type="caution">
    <text evidence="1">The sequence shown here is derived from an EMBL/GenBank/DDBJ whole genome shotgun (WGS) entry which is preliminary data.</text>
</comment>
<dbReference type="Proteomes" id="UP000614334">
    <property type="component" value="Unassembled WGS sequence"/>
</dbReference>
<sequence length="303" mass="32351">MCQDEREIWGTAVFVYSDLAFGAQPVLAIPKQEVSSGCCQVVFIYGARETQAVETVVRLPSLEIADNKAAGVPVLDSDDTGVAGVSGRFTSALTDLADPVQQVTYRRAGIHALCQLAASAKYNAFDDPPKCICVRKSRLKGLTTTEPVDSDQLKQVAWASIELKFSEASISGSKVAVKDMVLAFLSSAGVEQAAKDLIYSLSLPGAARAHTIFNKSAAKGRTSTFSLAGVKQAGQNLCHAHSSYTAAAYDVLDVLFFTLDRSSSKFFQMSTPTYANGIRDAVKARIKDHAINYIAKAPLADAP</sequence>
<reference evidence="1" key="1">
    <citation type="submission" date="2020-09" db="EMBL/GenBank/DDBJ databases">
        <title>Comparative genome analyses of four rice-infecting Rhizoctonia solani isolates reveal extensive enrichment of homogalacturonan modification genes.</title>
        <authorList>
            <person name="Lee D.-Y."/>
            <person name="Jeon J."/>
            <person name="Kim K.-T."/>
            <person name="Cheong K."/>
            <person name="Song H."/>
            <person name="Choi G."/>
            <person name="Ko J."/>
            <person name="Opiyo S.O."/>
            <person name="Zuo S."/>
            <person name="Madhav S."/>
            <person name="Lee Y.-H."/>
            <person name="Wang G.-L."/>
        </authorList>
    </citation>
    <scope>NUCLEOTIDE SEQUENCE</scope>
    <source>
        <strain evidence="1">AG1-IA B2</strain>
    </source>
</reference>
<organism evidence="1 2">
    <name type="scientific">Rhizoctonia solani</name>
    <dbReference type="NCBI Taxonomy" id="456999"/>
    <lineage>
        <taxon>Eukaryota</taxon>
        <taxon>Fungi</taxon>
        <taxon>Dikarya</taxon>
        <taxon>Basidiomycota</taxon>
        <taxon>Agaricomycotina</taxon>
        <taxon>Agaricomycetes</taxon>
        <taxon>Cantharellales</taxon>
        <taxon>Ceratobasidiaceae</taxon>
        <taxon>Rhizoctonia</taxon>
    </lineage>
</organism>
<name>A0A8H7I403_9AGAM</name>
<protein>
    <submittedName>
        <fullName evidence="1">Uncharacterized protein</fullName>
    </submittedName>
</protein>
<evidence type="ECO:0000313" key="2">
    <source>
        <dbReference type="Proteomes" id="UP000614334"/>
    </source>
</evidence>
<proteinExistence type="predicted"/>
<accession>A0A8H7I403</accession>
<gene>
    <name evidence="1" type="ORF">RHS01_09215</name>
</gene>
<evidence type="ECO:0000313" key="1">
    <source>
        <dbReference type="EMBL" id="KAF8750491.1"/>
    </source>
</evidence>
<dbReference type="EMBL" id="JACYCF010000020">
    <property type="protein sequence ID" value="KAF8750491.1"/>
    <property type="molecule type" value="Genomic_DNA"/>
</dbReference>
<dbReference type="AlphaFoldDB" id="A0A8H7I403"/>